<dbReference type="EMBL" id="JABBPK010000001">
    <property type="protein sequence ID" value="NMO75953.1"/>
    <property type="molecule type" value="Genomic_DNA"/>
</dbReference>
<dbReference type="InterPro" id="IPR016181">
    <property type="entry name" value="Acyl_CoA_acyltransferase"/>
</dbReference>
<protein>
    <submittedName>
        <fullName evidence="1">Uncharacterized protein</fullName>
    </submittedName>
</protein>
<evidence type="ECO:0000313" key="1">
    <source>
        <dbReference type="EMBL" id="NMO75953.1"/>
    </source>
</evidence>
<gene>
    <name evidence="1" type="ORF">HHU08_02785</name>
</gene>
<name>A0A7Y0K528_9BACI</name>
<sequence>MQKTQALYTYEIITKEQTALIEKAANCLASSFIGVDVVGKWVQEPMVGQLNIGYEDFYQFTKDYLDSTIEQGYCAVALDSSHNVVGVLAGDTNAPEIIGEDVFEGSFSDMNVILHVLEDVDKRFMADYKERTGNDMKNGEMLHLFMLGVTAEQERHEVIKELGNILITKAAAQGLKAVLGEATNPKSMRVMEKYHNMVKYRDVDGNYIVHKYQENSRLNRIPSTIADGTYIIIKELK</sequence>
<proteinExistence type="predicted"/>
<dbReference type="SUPFAM" id="SSF55729">
    <property type="entry name" value="Acyl-CoA N-acyltransferases (Nat)"/>
    <property type="match status" value="1"/>
</dbReference>
<dbReference type="Gene3D" id="3.40.630.30">
    <property type="match status" value="1"/>
</dbReference>
<keyword evidence="2" id="KW-1185">Reference proteome</keyword>
<comment type="caution">
    <text evidence="1">The sequence shown here is derived from an EMBL/GenBank/DDBJ whole genome shotgun (WGS) entry which is preliminary data.</text>
</comment>
<organism evidence="1 2">
    <name type="scientific">Niallia alba</name>
    <dbReference type="NCBI Taxonomy" id="2729105"/>
    <lineage>
        <taxon>Bacteria</taxon>
        <taxon>Bacillati</taxon>
        <taxon>Bacillota</taxon>
        <taxon>Bacilli</taxon>
        <taxon>Bacillales</taxon>
        <taxon>Bacillaceae</taxon>
        <taxon>Niallia</taxon>
    </lineage>
</organism>
<reference evidence="1 2" key="1">
    <citation type="submission" date="2020-04" db="EMBL/GenBank/DDBJ databases">
        <title>Bacillus sp. UniB3 isolated from commercial digestive syrup.</title>
        <authorList>
            <person name="Thorat V."/>
            <person name="Kirdat K."/>
            <person name="Tiwarekar B."/>
            <person name="Yadav A."/>
        </authorList>
    </citation>
    <scope>NUCLEOTIDE SEQUENCE [LARGE SCALE GENOMIC DNA]</scope>
    <source>
        <strain evidence="1 2">UniB3</strain>
    </source>
</reference>
<dbReference type="AlphaFoldDB" id="A0A7Y0K528"/>
<dbReference type="RefSeq" id="WP_040343811.1">
    <property type="nucleotide sequence ID" value="NZ_JABBPK010000001.1"/>
</dbReference>
<dbReference type="Proteomes" id="UP000588491">
    <property type="component" value="Unassembled WGS sequence"/>
</dbReference>
<evidence type="ECO:0000313" key="2">
    <source>
        <dbReference type="Proteomes" id="UP000588491"/>
    </source>
</evidence>
<accession>A0A7Y0K528</accession>